<dbReference type="Proteomes" id="UP000244441">
    <property type="component" value="Chromosome"/>
</dbReference>
<gene>
    <name evidence="2" type="ORF">C2869_05315</name>
</gene>
<proteinExistence type="predicted"/>
<dbReference type="KEGG" id="cate:C2869_05315"/>
<keyword evidence="1" id="KW-0812">Transmembrane</keyword>
<keyword evidence="1" id="KW-0472">Membrane</keyword>
<evidence type="ECO:0000313" key="2">
    <source>
        <dbReference type="EMBL" id="AWB65895.1"/>
    </source>
</evidence>
<feature type="transmembrane region" description="Helical" evidence="1">
    <location>
        <begin position="12"/>
        <end position="31"/>
    </location>
</feature>
<keyword evidence="1" id="KW-1133">Transmembrane helix</keyword>
<accession>A0A2S0VNU7</accession>
<reference evidence="2 3" key="1">
    <citation type="submission" date="2018-01" db="EMBL/GenBank/DDBJ databases">
        <title>Genome sequence of a Cantenovulum-like bacteria.</title>
        <authorList>
            <person name="Tan W.R."/>
            <person name="Lau N.-S."/>
            <person name="Go F."/>
            <person name="Amirul A.-A.A."/>
        </authorList>
    </citation>
    <scope>NUCLEOTIDE SEQUENCE [LARGE SCALE GENOMIC DNA]</scope>
    <source>
        <strain evidence="2 3">CCB-QB4</strain>
    </source>
</reference>
<evidence type="ECO:0000313" key="3">
    <source>
        <dbReference type="Proteomes" id="UP000244441"/>
    </source>
</evidence>
<sequence>MFYLLEDMNLNTINLAMLGVLFSLVAVFFYLSHKTPEQAETVYVPELFNGHICDFGCGVEITLDYNDKLIIKDFQHKITQDEFFKLLRIHEYQSHCNDSIFRIIAHPDLTNSQVLSFSSKIKSIIKHTRITWSSWDGREFIPN</sequence>
<organism evidence="2 3">
    <name type="scientific">Saccharobesus litoralis</name>
    <dbReference type="NCBI Taxonomy" id="2172099"/>
    <lineage>
        <taxon>Bacteria</taxon>
        <taxon>Pseudomonadati</taxon>
        <taxon>Pseudomonadota</taxon>
        <taxon>Gammaproteobacteria</taxon>
        <taxon>Alteromonadales</taxon>
        <taxon>Alteromonadaceae</taxon>
        <taxon>Saccharobesus</taxon>
    </lineage>
</organism>
<dbReference type="EMBL" id="CP026604">
    <property type="protein sequence ID" value="AWB65895.1"/>
    <property type="molecule type" value="Genomic_DNA"/>
</dbReference>
<keyword evidence="3" id="KW-1185">Reference proteome</keyword>
<protein>
    <submittedName>
        <fullName evidence="2">Uncharacterized protein</fullName>
    </submittedName>
</protein>
<name>A0A2S0VNU7_9ALTE</name>
<dbReference type="AlphaFoldDB" id="A0A2S0VNU7"/>
<evidence type="ECO:0000256" key="1">
    <source>
        <dbReference type="SAM" id="Phobius"/>
    </source>
</evidence>